<evidence type="ECO:0000313" key="2">
    <source>
        <dbReference type="Proteomes" id="UP000499080"/>
    </source>
</evidence>
<dbReference type="Gene3D" id="3.30.420.10">
    <property type="entry name" value="Ribonuclease H-like superfamily/Ribonuclease H"/>
    <property type="match status" value="1"/>
</dbReference>
<organism evidence="1 2">
    <name type="scientific">Araneus ventricosus</name>
    <name type="common">Orbweaver spider</name>
    <name type="synonym">Epeira ventricosa</name>
    <dbReference type="NCBI Taxonomy" id="182803"/>
    <lineage>
        <taxon>Eukaryota</taxon>
        <taxon>Metazoa</taxon>
        <taxon>Ecdysozoa</taxon>
        <taxon>Arthropoda</taxon>
        <taxon>Chelicerata</taxon>
        <taxon>Arachnida</taxon>
        <taxon>Araneae</taxon>
        <taxon>Araneomorphae</taxon>
        <taxon>Entelegynae</taxon>
        <taxon>Araneoidea</taxon>
        <taxon>Araneidae</taxon>
        <taxon>Araneus</taxon>
    </lineage>
</organism>
<dbReference type="EMBL" id="BGPR01000483">
    <property type="protein sequence ID" value="GBM22625.1"/>
    <property type="molecule type" value="Genomic_DNA"/>
</dbReference>
<dbReference type="PANTHER" id="PTHR47326:SF1">
    <property type="entry name" value="HTH PSQ-TYPE DOMAIN-CONTAINING PROTEIN"/>
    <property type="match status" value="1"/>
</dbReference>
<gene>
    <name evidence="1" type="ORF">AVEN_264307_1</name>
</gene>
<dbReference type="PANTHER" id="PTHR47326">
    <property type="entry name" value="TRANSPOSABLE ELEMENT TC3 TRANSPOSASE-LIKE PROTEIN"/>
    <property type="match status" value="1"/>
</dbReference>
<proteinExistence type="predicted"/>
<dbReference type="OrthoDB" id="6437429at2759"/>
<sequence>MVPTRPRPSSVQHYIRDTFQQQVIVYGGCVEWHPRAPDLNPLDFFLWGYVKQRVRSRGGQVIRMRLRGQRAPDRNPIPPKIRRVCGPTARQITNSGPNALPLAWCGTLERECQLTSSCDRGSRSVPN</sequence>
<dbReference type="InterPro" id="IPR036397">
    <property type="entry name" value="RNaseH_sf"/>
</dbReference>
<name>A0A4Y2E465_ARAVE</name>
<comment type="caution">
    <text evidence="1">The sequence shown here is derived from an EMBL/GenBank/DDBJ whole genome shotgun (WGS) entry which is preliminary data.</text>
</comment>
<dbReference type="GO" id="GO:0003676">
    <property type="term" value="F:nucleic acid binding"/>
    <property type="evidence" value="ECO:0007669"/>
    <property type="project" value="InterPro"/>
</dbReference>
<accession>A0A4Y2E465</accession>
<protein>
    <submittedName>
        <fullName evidence="1">Uncharacterized protein</fullName>
    </submittedName>
</protein>
<dbReference type="Proteomes" id="UP000499080">
    <property type="component" value="Unassembled WGS sequence"/>
</dbReference>
<dbReference type="AlphaFoldDB" id="A0A4Y2E465"/>
<reference evidence="1 2" key="1">
    <citation type="journal article" date="2019" name="Sci. Rep.">
        <title>Orb-weaving spider Araneus ventricosus genome elucidates the spidroin gene catalogue.</title>
        <authorList>
            <person name="Kono N."/>
            <person name="Nakamura H."/>
            <person name="Ohtoshi R."/>
            <person name="Moran D.A.P."/>
            <person name="Shinohara A."/>
            <person name="Yoshida Y."/>
            <person name="Fujiwara M."/>
            <person name="Mori M."/>
            <person name="Tomita M."/>
            <person name="Arakawa K."/>
        </authorList>
    </citation>
    <scope>NUCLEOTIDE SEQUENCE [LARGE SCALE GENOMIC DNA]</scope>
</reference>
<keyword evidence="2" id="KW-1185">Reference proteome</keyword>
<evidence type="ECO:0000313" key="1">
    <source>
        <dbReference type="EMBL" id="GBM22625.1"/>
    </source>
</evidence>